<gene>
    <name evidence="6" type="ORF">IF188_02220</name>
</gene>
<keyword evidence="3" id="KW-0804">Transcription</keyword>
<dbReference type="InterPro" id="IPR001647">
    <property type="entry name" value="HTH_TetR"/>
</dbReference>
<dbReference type="EMBL" id="JACXZS010000001">
    <property type="protein sequence ID" value="MBD3940514.1"/>
    <property type="molecule type" value="Genomic_DNA"/>
</dbReference>
<feature type="domain" description="HTH tetR-type" evidence="5">
    <location>
        <begin position="5"/>
        <end position="65"/>
    </location>
</feature>
<dbReference type="PANTHER" id="PTHR30055:SF234">
    <property type="entry name" value="HTH-TYPE TRANSCRIPTIONAL REGULATOR BETI"/>
    <property type="match status" value="1"/>
</dbReference>
<evidence type="ECO:0000313" key="7">
    <source>
        <dbReference type="Proteomes" id="UP000598426"/>
    </source>
</evidence>
<evidence type="ECO:0000256" key="2">
    <source>
        <dbReference type="ARBA" id="ARBA00023125"/>
    </source>
</evidence>
<dbReference type="PRINTS" id="PR00455">
    <property type="entry name" value="HTHTETR"/>
</dbReference>
<feature type="DNA-binding region" description="H-T-H motif" evidence="4">
    <location>
        <begin position="28"/>
        <end position="47"/>
    </location>
</feature>
<dbReference type="Pfam" id="PF17754">
    <property type="entry name" value="TetR_C_14"/>
    <property type="match status" value="1"/>
</dbReference>
<accession>A0ABR8NK02</accession>
<organism evidence="6 7">
    <name type="scientific">Microbacterium helvum</name>
    <dbReference type="NCBI Taxonomy" id="2773713"/>
    <lineage>
        <taxon>Bacteria</taxon>
        <taxon>Bacillati</taxon>
        <taxon>Actinomycetota</taxon>
        <taxon>Actinomycetes</taxon>
        <taxon>Micrococcales</taxon>
        <taxon>Microbacteriaceae</taxon>
        <taxon>Microbacterium</taxon>
    </lineage>
</organism>
<dbReference type="InterPro" id="IPR009057">
    <property type="entry name" value="Homeodomain-like_sf"/>
</dbReference>
<sequence>MTKRERTRQRILAAALELFDRHGYDRTTTAQIASAAGVSEMTLFRHFASKDRLLLDDPYDPVIAAAVADQPADRPALDRVIAGVRAAWRSVPEPAEQEVRRRMRIAAQSPGLAAAIRGNTRVTEEAIAAALAGTGVDPLTARIAAAATLAALMEALTAWAIGPGETPLDDVIRLALDVLDGAESR</sequence>
<evidence type="ECO:0000259" key="5">
    <source>
        <dbReference type="PROSITE" id="PS50977"/>
    </source>
</evidence>
<dbReference type="Gene3D" id="1.10.10.60">
    <property type="entry name" value="Homeodomain-like"/>
    <property type="match status" value="1"/>
</dbReference>
<protein>
    <submittedName>
        <fullName evidence="6">TetR/AcrR family transcriptional regulator</fullName>
    </submittedName>
</protein>
<comment type="caution">
    <text evidence="6">The sequence shown here is derived from an EMBL/GenBank/DDBJ whole genome shotgun (WGS) entry which is preliminary data.</text>
</comment>
<dbReference type="PROSITE" id="PS50977">
    <property type="entry name" value="HTH_TETR_2"/>
    <property type="match status" value="1"/>
</dbReference>
<proteinExistence type="predicted"/>
<dbReference type="InterPro" id="IPR050109">
    <property type="entry name" value="HTH-type_TetR-like_transc_reg"/>
</dbReference>
<evidence type="ECO:0000256" key="4">
    <source>
        <dbReference type="PROSITE-ProRule" id="PRU00335"/>
    </source>
</evidence>
<dbReference type="Proteomes" id="UP000598426">
    <property type="component" value="Unassembled WGS sequence"/>
</dbReference>
<dbReference type="SUPFAM" id="SSF46689">
    <property type="entry name" value="Homeodomain-like"/>
    <property type="match status" value="1"/>
</dbReference>
<keyword evidence="7" id="KW-1185">Reference proteome</keyword>
<evidence type="ECO:0000256" key="1">
    <source>
        <dbReference type="ARBA" id="ARBA00023015"/>
    </source>
</evidence>
<keyword evidence="2 4" id="KW-0238">DNA-binding</keyword>
<name>A0ABR8NK02_9MICO</name>
<evidence type="ECO:0000256" key="3">
    <source>
        <dbReference type="ARBA" id="ARBA00023163"/>
    </source>
</evidence>
<reference evidence="6 7" key="1">
    <citation type="submission" date="2020-09" db="EMBL/GenBank/DDBJ databases">
        <title>Isolation and identification of active actinomycetes.</title>
        <authorList>
            <person name="Li X."/>
        </authorList>
    </citation>
    <scope>NUCLEOTIDE SEQUENCE [LARGE SCALE GENOMIC DNA]</scope>
    <source>
        <strain evidence="6 7">NEAU-LLC</strain>
    </source>
</reference>
<dbReference type="Pfam" id="PF00440">
    <property type="entry name" value="TetR_N"/>
    <property type="match status" value="1"/>
</dbReference>
<evidence type="ECO:0000313" key="6">
    <source>
        <dbReference type="EMBL" id="MBD3940514.1"/>
    </source>
</evidence>
<dbReference type="InterPro" id="IPR041347">
    <property type="entry name" value="MftR_C"/>
</dbReference>
<dbReference type="PANTHER" id="PTHR30055">
    <property type="entry name" value="HTH-TYPE TRANSCRIPTIONAL REGULATOR RUTR"/>
    <property type="match status" value="1"/>
</dbReference>
<dbReference type="Gene3D" id="1.10.357.10">
    <property type="entry name" value="Tetracycline Repressor, domain 2"/>
    <property type="match status" value="1"/>
</dbReference>
<keyword evidence="1" id="KW-0805">Transcription regulation</keyword>